<name>A0ABV0UPZ0_9TELE</name>
<evidence type="ECO:0000313" key="2">
    <source>
        <dbReference type="EMBL" id="MEQ2245978.1"/>
    </source>
</evidence>
<feature type="region of interest" description="Disordered" evidence="1">
    <location>
        <begin position="1"/>
        <end position="27"/>
    </location>
</feature>
<dbReference type="EMBL" id="JAHRIQ010075305">
    <property type="protein sequence ID" value="MEQ2245978.1"/>
    <property type="molecule type" value="Genomic_DNA"/>
</dbReference>
<feature type="compositionally biased region" description="Basic and acidic residues" evidence="1">
    <location>
        <begin position="9"/>
        <end position="23"/>
    </location>
</feature>
<evidence type="ECO:0000256" key="1">
    <source>
        <dbReference type="SAM" id="MobiDB-lite"/>
    </source>
</evidence>
<organism evidence="2 3">
    <name type="scientific">Ilyodon furcidens</name>
    <name type="common">goldbreast splitfin</name>
    <dbReference type="NCBI Taxonomy" id="33524"/>
    <lineage>
        <taxon>Eukaryota</taxon>
        <taxon>Metazoa</taxon>
        <taxon>Chordata</taxon>
        <taxon>Craniata</taxon>
        <taxon>Vertebrata</taxon>
        <taxon>Euteleostomi</taxon>
        <taxon>Actinopterygii</taxon>
        <taxon>Neopterygii</taxon>
        <taxon>Teleostei</taxon>
        <taxon>Neoteleostei</taxon>
        <taxon>Acanthomorphata</taxon>
        <taxon>Ovalentaria</taxon>
        <taxon>Atherinomorphae</taxon>
        <taxon>Cyprinodontiformes</taxon>
        <taxon>Goodeidae</taxon>
        <taxon>Ilyodon</taxon>
    </lineage>
</organism>
<sequence>MGRWGPKPIQEREQPKTQPDTKNRSRCQYPIRTTSPWTQEVVPFPPGVETGTPPQHLNLVWPCPGSCLNLNIYQK</sequence>
<keyword evidence="3" id="KW-1185">Reference proteome</keyword>
<reference evidence="2 3" key="1">
    <citation type="submission" date="2021-06" db="EMBL/GenBank/DDBJ databases">
        <authorList>
            <person name="Palmer J.M."/>
        </authorList>
    </citation>
    <scope>NUCLEOTIDE SEQUENCE [LARGE SCALE GENOMIC DNA]</scope>
    <source>
        <strain evidence="3">if_2019</strain>
        <tissue evidence="2">Muscle</tissue>
    </source>
</reference>
<comment type="caution">
    <text evidence="2">The sequence shown here is derived from an EMBL/GenBank/DDBJ whole genome shotgun (WGS) entry which is preliminary data.</text>
</comment>
<accession>A0ABV0UPZ0</accession>
<gene>
    <name evidence="2" type="ORF">ILYODFUR_033645</name>
</gene>
<dbReference type="Proteomes" id="UP001482620">
    <property type="component" value="Unassembled WGS sequence"/>
</dbReference>
<proteinExistence type="predicted"/>
<evidence type="ECO:0000313" key="3">
    <source>
        <dbReference type="Proteomes" id="UP001482620"/>
    </source>
</evidence>
<protein>
    <submittedName>
        <fullName evidence="2">Uncharacterized protein</fullName>
    </submittedName>
</protein>